<keyword evidence="10" id="KW-1185">Reference proteome</keyword>
<dbReference type="InterPro" id="IPR020846">
    <property type="entry name" value="MFS_dom"/>
</dbReference>
<evidence type="ECO:0000313" key="10">
    <source>
        <dbReference type="Proteomes" id="UP001140453"/>
    </source>
</evidence>
<keyword evidence="5 7" id="KW-0472">Membrane</keyword>
<dbReference type="SUPFAM" id="SSF103473">
    <property type="entry name" value="MFS general substrate transporter"/>
    <property type="match status" value="1"/>
</dbReference>
<feature type="transmembrane region" description="Helical" evidence="7">
    <location>
        <begin position="169"/>
        <end position="191"/>
    </location>
</feature>
<dbReference type="Proteomes" id="UP001140453">
    <property type="component" value="Unassembled WGS sequence"/>
</dbReference>
<reference evidence="9" key="1">
    <citation type="submission" date="2022-10" db="EMBL/GenBank/DDBJ databases">
        <title>Tapping the CABI collections for fungal endophytes: first genome assemblies for Collariella, Neodidymelliopsis, Ascochyta clinopodiicola, Didymella pomorum, Didymosphaeria variabile, Neocosmospora piperis and Neocucurbitaria cava.</title>
        <authorList>
            <person name="Hill R."/>
        </authorList>
    </citation>
    <scope>NUCLEOTIDE SEQUENCE</scope>
    <source>
        <strain evidence="9">IMI 355082</strain>
    </source>
</reference>
<dbReference type="EMBL" id="JAPEVB010000001">
    <property type="protein sequence ID" value="KAJ4395805.1"/>
    <property type="molecule type" value="Genomic_DNA"/>
</dbReference>
<evidence type="ECO:0000256" key="2">
    <source>
        <dbReference type="ARBA" id="ARBA00022448"/>
    </source>
</evidence>
<evidence type="ECO:0000256" key="6">
    <source>
        <dbReference type="ARBA" id="ARBA00037968"/>
    </source>
</evidence>
<feature type="transmembrane region" description="Helical" evidence="7">
    <location>
        <begin position="203"/>
        <end position="223"/>
    </location>
</feature>
<evidence type="ECO:0000256" key="3">
    <source>
        <dbReference type="ARBA" id="ARBA00022692"/>
    </source>
</evidence>
<feature type="transmembrane region" description="Helical" evidence="7">
    <location>
        <begin position="430"/>
        <end position="450"/>
    </location>
</feature>
<dbReference type="PANTHER" id="PTHR43791">
    <property type="entry name" value="PERMEASE-RELATED"/>
    <property type="match status" value="1"/>
</dbReference>
<dbReference type="OrthoDB" id="6730379at2759"/>
<feature type="transmembrane region" description="Helical" evidence="7">
    <location>
        <begin position="42"/>
        <end position="60"/>
    </location>
</feature>
<name>A0A9W8Z142_9PEZI</name>
<dbReference type="AlphaFoldDB" id="A0A9W8Z142"/>
<dbReference type="InterPro" id="IPR011701">
    <property type="entry name" value="MFS"/>
</dbReference>
<dbReference type="Gene3D" id="1.20.1250.20">
    <property type="entry name" value="MFS general substrate transporter like domains"/>
    <property type="match status" value="1"/>
</dbReference>
<comment type="subcellular location">
    <subcellularLocation>
        <location evidence="1">Membrane</location>
        <topology evidence="1">Multi-pass membrane protein</topology>
    </subcellularLocation>
</comment>
<protein>
    <recommendedName>
        <fullName evidence="8">Major facilitator superfamily (MFS) profile domain-containing protein</fullName>
    </recommendedName>
</protein>
<evidence type="ECO:0000259" key="8">
    <source>
        <dbReference type="PROSITE" id="PS50850"/>
    </source>
</evidence>
<keyword evidence="3 7" id="KW-0812">Transmembrane</keyword>
<accession>A0A9W8Z142</accession>
<sequence length="490" mass="53401">MEKDITMAKDTPVSANGSISDFAIVQSDPVAEKAVLRKIDRVVLPLMCLVYFFQYLDKQAVGYAAVFNLADDLHMNSDEYSWAVSIFYLGQLTSEYIFIYLMSRFPISKMVGYMIIIWGIVAGCLAAPSNFAGFAAVRFVLGACEGAVSPAFVMITAQWYKKSEHPIRIAAWVSCNGGASIIGALIMYGVGLADNVAITNWRVMFLICGGATALCGILFVLLMPQGPETAWFLTETEREIACQRLLDAGSVVSEDKPKFQKSQVLEALKDPFCWAAVLIGFLGTFASPVLKFASLVISGFGWSPFNTMLVGLPSGFLQILFIWITVIGIRVTKIPRCYWGVALTALPLVGNIGIYLIPASNKWGVVAFTWLATVISPVMVVSLSLMASNIKGNTKKSAVSNAYFIAYGAAAVAAPQLWQTADAPRYRKGLTADVICLSCIIVVFLAYRIFVLRENKRRDALEIGGESADAEGHGSADMTDRQDMALRYVD</sequence>
<feature type="domain" description="Major facilitator superfamily (MFS) profile" evidence="8">
    <location>
        <begin position="43"/>
        <end position="456"/>
    </location>
</feature>
<dbReference type="GO" id="GO:0016020">
    <property type="term" value="C:membrane"/>
    <property type="evidence" value="ECO:0007669"/>
    <property type="project" value="UniProtKB-SubCell"/>
</dbReference>
<evidence type="ECO:0000256" key="7">
    <source>
        <dbReference type="SAM" id="Phobius"/>
    </source>
</evidence>
<feature type="transmembrane region" description="Helical" evidence="7">
    <location>
        <begin position="363"/>
        <end position="386"/>
    </location>
</feature>
<dbReference type="PROSITE" id="PS50850">
    <property type="entry name" value="MFS"/>
    <property type="match status" value="1"/>
</dbReference>
<feature type="transmembrane region" description="Helical" evidence="7">
    <location>
        <begin position="271"/>
        <end position="290"/>
    </location>
</feature>
<feature type="transmembrane region" description="Helical" evidence="7">
    <location>
        <begin position="338"/>
        <end position="357"/>
    </location>
</feature>
<dbReference type="InterPro" id="IPR036259">
    <property type="entry name" value="MFS_trans_sf"/>
</dbReference>
<evidence type="ECO:0000256" key="4">
    <source>
        <dbReference type="ARBA" id="ARBA00022989"/>
    </source>
</evidence>
<keyword evidence="4 7" id="KW-1133">Transmembrane helix</keyword>
<comment type="similarity">
    <text evidence="6">Belongs to the major facilitator superfamily. Allantoate permease family.</text>
</comment>
<dbReference type="GO" id="GO:0022857">
    <property type="term" value="F:transmembrane transporter activity"/>
    <property type="evidence" value="ECO:0007669"/>
    <property type="project" value="InterPro"/>
</dbReference>
<feature type="transmembrane region" description="Helical" evidence="7">
    <location>
        <begin position="80"/>
        <end position="99"/>
    </location>
</feature>
<dbReference type="FunFam" id="1.20.1250.20:FF:000064">
    <property type="entry name" value="MFS allantoate transporter"/>
    <property type="match status" value="1"/>
</dbReference>
<proteinExistence type="inferred from homology"/>
<evidence type="ECO:0000256" key="5">
    <source>
        <dbReference type="ARBA" id="ARBA00023136"/>
    </source>
</evidence>
<feature type="transmembrane region" description="Helical" evidence="7">
    <location>
        <begin position="398"/>
        <end position="418"/>
    </location>
</feature>
<organism evidence="9 10">
    <name type="scientific">Gnomoniopsis smithogilvyi</name>
    <dbReference type="NCBI Taxonomy" id="1191159"/>
    <lineage>
        <taxon>Eukaryota</taxon>
        <taxon>Fungi</taxon>
        <taxon>Dikarya</taxon>
        <taxon>Ascomycota</taxon>
        <taxon>Pezizomycotina</taxon>
        <taxon>Sordariomycetes</taxon>
        <taxon>Sordariomycetidae</taxon>
        <taxon>Diaporthales</taxon>
        <taxon>Gnomoniaceae</taxon>
        <taxon>Gnomoniopsis</taxon>
    </lineage>
</organism>
<feature type="transmembrane region" description="Helical" evidence="7">
    <location>
        <begin position="135"/>
        <end position="157"/>
    </location>
</feature>
<feature type="transmembrane region" description="Helical" evidence="7">
    <location>
        <begin position="111"/>
        <end position="129"/>
    </location>
</feature>
<evidence type="ECO:0000256" key="1">
    <source>
        <dbReference type="ARBA" id="ARBA00004141"/>
    </source>
</evidence>
<dbReference type="PANTHER" id="PTHR43791:SF103">
    <property type="entry name" value="MAJOR FACILITATOR SUPERFAMILY (MFS) PROFILE DOMAIN-CONTAINING PROTEIN-RELATED"/>
    <property type="match status" value="1"/>
</dbReference>
<keyword evidence="2" id="KW-0813">Transport</keyword>
<feature type="transmembrane region" description="Helical" evidence="7">
    <location>
        <begin position="310"/>
        <end position="331"/>
    </location>
</feature>
<gene>
    <name evidence="9" type="ORF">N0V93_000019</name>
</gene>
<comment type="caution">
    <text evidence="9">The sequence shown here is derived from an EMBL/GenBank/DDBJ whole genome shotgun (WGS) entry which is preliminary data.</text>
</comment>
<dbReference type="Pfam" id="PF07690">
    <property type="entry name" value="MFS_1"/>
    <property type="match status" value="1"/>
</dbReference>
<evidence type="ECO:0000313" key="9">
    <source>
        <dbReference type="EMBL" id="KAJ4395805.1"/>
    </source>
</evidence>